<dbReference type="GO" id="GO:0005634">
    <property type="term" value="C:nucleus"/>
    <property type="evidence" value="ECO:0007669"/>
    <property type="project" value="UniProtKB-SubCell"/>
</dbReference>
<feature type="compositionally biased region" description="Polar residues" evidence="3">
    <location>
        <begin position="329"/>
        <end position="339"/>
    </location>
</feature>
<proteinExistence type="predicted"/>
<dbReference type="EMBL" id="JAACJJ010000056">
    <property type="protein sequence ID" value="KAF5312543.1"/>
    <property type="molecule type" value="Genomic_DNA"/>
</dbReference>
<evidence type="ECO:0000256" key="2">
    <source>
        <dbReference type="RuleBase" id="RU000682"/>
    </source>
</evidence>
<accession>A0A8H5AX95</accession>
<keyword evidence="1 2" id="KW-0238">DNA-binding</keyword>
<feature type="domain" description="Homeobox" evidence="4">
    <location>
        <begin position="145"/>
        <end position="205"/>
    </location>
</feature>
<protein>
    <recommendedName>
        <fullName evidence="4">Homeobox domain-containing protein</fullName>
    </recommendedName>
</protein>
<dbReference type="GO" id="GO:0003677">
    <property type="term" value="F:DNA binding"/>
    <property type="evidence" value="ECO:0007669"/>
    <property type="project" value="UniProtKB-UniRule"/>
</dbReference>
<dbReference type="SUPFAM" id="SSF46689">
    <property type="entry name" value="Homeodomain-like"/>
    <property type="match status" value="1"/>
</dbReference>
<dbReference type="AlphaFoldDB" id="A0A8H5AX95"/>
<name>A0A8H5AX95_9AGAR</name>
<keyword evidence="6" id="KW-1185">Reference proteome</keyword>
<dbReference type="Proteomes" id="UP000567179">
    <property type="component" value="Unassembled WGS sequence"/>
</dbReference>
<evidence type="ECO:0000256" key="3">
    <source>
        <dbReference type="SAM" id="MobiDB-lite"/>
    </source>
</evidence>
<feature type="compositionally biased region" description="Acidic residues" evidence="3">
    <location>
        <begin position="237"/>
        <end position="251"/>
    </location>
</feature>
<keyword evidence="1 2" id="KW-0371">Homeobox</keyword>
<feature type="compositionally biased region" description="Low complexity" evidence="3">
    <location>
        <begin position="459"/>
        <end position="493"/>
    </location>
</feature>
<evidence type="ECO:0000259" key="4">
    <source>
        <dbReference type="PROSITE" id="PS50071"/>
    </source>
</evidence>
<evidence type="ECO:0000313" key="5">
    <source>
        <dbReference type="EMBL" id="KAF5312543.1"/>
    </source>
</evidence>
<comment type="subcellular location">
    <subcellularLocation>
        <location evidence="1 2">Nucleus</location>
    </subcellularLocation>
</comment>
<dbReference type="OrthoDB" id="6159439at2759"/>
<organism evidence="5 6">
    <name type="scientific">Psilocybe cf. subviscida</name>
    <dbReference type="NCBI Taxonomy" id="2480587"/>
    <lineage>
        <taxon>Eukaryota</taxon>
        <taxon>Fungi</taxon>
        <taxon>Dikarya</taxon>
        <taxon>Basidiomycota</taxon>
        <taxon>Agaricomycotina</taxon>
        <taxon>Agaricomycetes</taxon>
        <taxon>Agaricomycetidae</taxon>
        <taxon>Agaricales</taxon>
        <taxon>Agaricineae</taxon>
        <taxon>Strophariaceae</taxon>
        <taxon>Psilocybe</taxon>
    </lineage>
</organism>
<dbReference type="Gene3D" id="1.10.10.60">
    <property type="entry name" value="Homeodomain-like"/>
    <property type="match status" value="1"/>
</dbReference>
<dbReference type="SMART" id="SM00389">
    <property type="entry name" value="HOX"/>
    <property type="match status" value="1"/>
</dbReference>
<reference evidence="5 6" key="1">
    <citation type="journal article" date="2020" name="ISME J.">
        <title>Uncovering the hidden diversity of litter-decomposition mechanisms in mushroom-forming fungi.</title>
        <authorList>
            <person name="Floudas D."/>
            <person name="Bentzer J."/>
            <person name="Ahren D."/>
            <person name="Johansson T."/>
            <person name="Persson P."/>
            <person name="Tunlid A."/>
        </authorList>
    </citation>
    <scope>NUCLEOTIDE SEQUENCE [LARGE SCALE GENOMIC DNA]</scope>
    <source>
        <strain evidence="5 6">CBS 101986</strain>
    </source>
</reference>
<evidence type="ECO:0000256" key="1">
    <source>
        <dbReference type="PROSITE-ProRule" id="PRU00108"/>
    </source>
</evidence>
<dbReference type="Pfam" id="PF00046">
    <property type="entry name" value="Homeodomain"/>
    <property type="match status" value="1"/>
</dbReference>
<comment type="caution">
    <text evidence="5">The sequence shown here is derived from an EMBL/GenBank/DDBJ whole genome shotgun (WGS) entry which is preliminary data.</text>
</comment>
<feature type="compositionally biased region" description="Polar residues" evidence="3">
    <location>
        <begin position="300"/>
        <end position="310"/>
    </location>
</feature>
<dbReference type="InterPro" id="IPR001356">
    <property type="entry name" value="HD"/>
</dbReference>
<evidence type="ECO:0000313" key="6">
    <source>
        <dbReference type="Proteomes" id="UP000567179"/>
    </source>
</evidence>
<feature type="region of interest" description="Disordered" evidence="3">
    <location>
        <begin position="233"/>
        <end position="253"/>
    </location>
</feature>
<feature type="region of interest" description="Disordered" evidence="3">
    <location>
        <begin position="291"/>
        <end position="310"/>
    </location>
</feature>
<keyword evidence="1 2" id="KW-0539">Nucleus</keyword>
<gene>
    <name evidence="5" type="ORF">D9619_002865</name>
</gene>
<feature type="DNA-binding region" description="Homeobox" evidence="1">
    <location>
        <begin position="147"/>
        <end position="206"/>
    </location>
</feature>
<feature type="region of interest" description="Disordered" evidence="3">
    <location>
        <begin position="419"/>
        <end position="509"/>
    </location>
</feature>
<dbReference type="InterPro" id="IPR009057">
    <property type="entry name" value="Homeodomain-like_sf"/>
</dbReference>
<feature type="region of interest" description="Disordered" evidence="3">
    <location>
        <begin position="328"/>
        <end position="357"/>
    </location>
</feature>
<sequence length="580" mass="63598">MSSTRTEYLQDILASTRKHYDIYDLSHLTVPSTSPPTSSISPLSLGGPTAEFKTKLQKSGISPSITSAALESASQIAAHYQESYTKYCKQLLSGPAGMESDEEAMNRLRRTYEHLFVNKNLVDIFSTASDAQVAINAKLNGQRRSPPVLERQPFNHNFTPFLEAYFEQNAYPSHADQKALAEKSNMGHAKIVNWFQNHRNRLRSAGKESDIKRLPPGQAVNLELIEERIRAASNEHDQEDVSSNDGASDDDAPAHRIHLNLDCLARSSAETVSNSYIVKSAEPCASTSEAFGLPTPARSPPSTIQRSSSPTRSLDAMFSDINILVASSPKGSSSKTNASKVKAIHSRASTPKAPTRTHSFKASLRSCFSAAITLTCPRSHPALIRRRKNHTTPVSIGKFTILERKHVPVQPYSLPAILPSWELPATPDPEPVIRRKKPTIASHAGKTRPGSPYPKQTISRMSSTSSLASMASDDSQSSSRSTSSTFSSSTVESSELDTPAQSPSPDNAELIDDVRFSDDIFGDYFFHSNPISDNFFFDINVEQPFDKDVSLSVAEFDKSVSLSIAEFETTTLPSFDFFES</sequence>
<dbReference type="PROSITE" id="PS50071">
    <property type="entry name" value="HOMEOBOX_2"/>
    <property type="match status" value="1"/>
</dbReference>
<dbReference type="CDD" id="cd00086">
    <property type="entry name" value="homeodomain"/>
    <property type="match status" value="1"/>
</dbReference>